<feature type="transmembrane region" description="Helical" evidence="7">
    <location>
        <begin position="290"/>
        <end position="309"/>
    </location>
</feature>
<dbReference type="GO" id="GO:0022857">
    <property type="term" value="F:transmembrane transporter activity"/>
    <property type="evidence" value="ECO:0007669"/>
    <property type="project" value="InterPro"/>
</dbReference>
<name>A0A1M5ZAM6_9FIRM</name>
<dbReference type="InterPro" id="IPR036259">
    <property type="entry name" value="MFS_trans_sf"/>
</dbReference>
<sequence>MNIKLLKQKDFFLLIMGETVSLIGTIMQNFALSLYVLAITHSTVKFASVTAITIFPKLILGPFSGVIADRFNRKKIIVGTDLINGILMGIYALLFFINGHLSLLSIYILVISITITNIIFEPAIQTVIPSIVEKESLVDANSIDTLFSSLSNILALALGAILYDNLGIGVIFIINSISFILSAISEIFINIPKNNLKNDKLNLKMFFSDFKEGITCIKNEKLIFNILIIMIFINFAFNPIFKIGLPYISIKVLDGNGIQYSVLRIAIILSGITASLISSKLCKKYTINKLLIRSGLIISLCMFLISFSISKIYLNIFSNTIVPFITILIICFLMMMTATLCNIAAGTIIQETISLDMLGRIQSVIMMVCTIAVPAGEMFFGFMFDATSPAITIGISSCIIFVTVLLSSKYFLISNDKQKIKN</sequence>
<dbReference type="PANTHER" id="PTHR23513:SF6">
    <property type="entry name" value="MAJOR FACILITATOR SUPERFAMILY ASSOCIATED DOMAIN-CONTAINING PROTEIN"/>
    <property type="match status" value="1"/>
</dbReference>
<feature type="transmembrane region" description="Helical" evidence="7">
    <location>
        <begin position="76"/>
        <end position="97"/>
    </location>
</feature>
<evidence type="ECO:0000256" key="3">
    <source>
        <dbReference type="ARBA" id="ARBA00022475"/>
    </source>
</evidence>
<keyword evidence="2" id="KW-0813">Transport</keyword>
<keyword evidence="6 7" id="KW-0472">Membrane</keyword>
<keyword evidence="3" id="KW-1003">Cell membrane</keyword>
<dbReference type="InterPro" id="IPR020846">
    <property type="entry name" value="MFS_dom"/>
</dbReference>
<dbReference type="Pfam" id="PF07690">
    <property type="entry name" value="MFS_1"/>
    <property type="match status" value="1"/>
</dbReference>
<keyword evidence="10" id="KW-1185">Reference proteome</keyword>
<dbReference type="EMBL" id="FQXR01000028">
    <property type="protein sequence ID" value="SHI21277.1"/>
    <property type="molecule type" value="Genomic_DNA"/>
</dbReference>
<evidence type="ECO:0000313" key="9">
    <source>
        <dbReference type="EMBL" id="SHI21277.1"/>
    </source>
</evidence>
<keyword evidence="5 7" id="KW-1133">Transmembrane helix</keyword>
<feature type="transmembrane region" description="Helical" evidence="7">
    <location>
        <begin position="12"/>
        <end position="38"/>
    </location>
</feature>
<feature type="domain" description="Major facilitator superfamily (MFS) profile" evidence="8">
    <location>
        <begin position="1"/>
        <end position="415"/>
    </location>
</feature>
<evidence type="ECO:0000256" key="4">
    <source>
        <dbReference type="ARBA" id="ARBA00022692"/>
    </source>
</evidence>
<feature type="transmembrane region" description="Helical" evidence="7">
    <location>
        <begin position="364"/>
        <end position="384"/>
    </location>
</feature>
<evidence type="ECO:0000256" key="5">
    <source>
        <dbReference type="ARBA" id="ARBA00022989"/>
    </source>
</evidence>
<evidence type="ECO:0000256" key="7">
    <source>
        <dbReference type="SAM" id="Phobius"/>
    </source>
</evidence>
<dbReference type="SUPFAM" id="SSF103473">
    <property type="entry name" value="MFS general substrate transporter"/>
    <property type="match status" value="1"/>
</dbReference>
<feature type="transmembrane region" description="Helical" evidence="7">
    <location>
        <begin position="145"/>
        <end position="163"/>
    </location>
</feature>
<protein>
    <submittedName>
        <fullName evidence="9">Predicted arabinose efflux permease, MFS family</fullName>
    </submittedName>
</protein>
<feature type="transmembrane region" description="Helical" evidence="7">
    <location>
        <begin position="390"/>
        <end position="412"/>
    </location>
</feature>
<reference evidence="9 10" key="1">
    <citation type="submission" date="2016-11" db="EMBL/GenBank/DDBJ databases">
        <authorList>
            <person name="Jaros S."/>
            <person name="Januszkiewicz K."/>
            <person name="Wedrychowicz H."/>
        </authorList>
    </citation>
    <scope>NUCLEOTIDE SEQUENCE [LARGE SCALE GENOMIC DNA]</scope>
    <source>
        <strain evidence="9 10">DSM 13106</strain>
    </source>
</reference>
<dbReference type="RefSeq" id="WP_072745494.1">
    <property type="nucleotide sequence ID" value="NZ_FQXR01000028.1"/>
</dbReference>
<gene>
    <name evidence="9" type="ORF">SAMN02745180_02910</name>
</gene>
<dbReference type="Proteomes" id="UP000184389">
    <property type="component" value="Unassembled WGS sequence"/>
</dbReference>
<dbReference type="AlphaFoldDB" id="A0A1M5ZAM6"/>
<evidence type="ECO:0000256" key="6">
    <source>
        <dbReference type="ARBA" id="ARBA00023136"/>
    </source>
</evidence>
<feature type="transmembrane region" description="Helical" evidence="7">
    <location>
        <begin position="169"/>
        <end position="191"/>
    </location>
</feature>
<dbReference type="InterPro" id="IPR011701">
    <property type="entry name" value="MFS"/>
</dbReference>
<dbReference type="PANTHER" id="PTHR23513">
    <property type="entry name" value="INTEGRAL MEMBRANE EFFLUX PROTEIN-RELATED"/>
    <property type="match status" value="1"/>
</dbReference>
<feature type="transmembrane region" description="Helical" evidence="7">
    <location>
        <begin position="321"/>
        <end position="343"/>
    </location>
</feature>
<dbReference type="PROSITE" id="PS50850">
    <property type="entry name" value="MFS"/>
    <property type="match status" value="1"/>
</dbReference>
<dbReference type="OrthoDB" id="9763297at2"/>
<feature type="transmembrane region" description="Helical" evidence="7">
    <location>
        <begin position="103"/>
        <end position="124"/>
    </location>
</feature>
<organism evidence="9 10">
    <name type="scientific">Sporanaerobacter acetigenes DSM 13106</name>
    <dbReference type="NCBI Taxonomy" id="1123281"/>
    <lineage>
        <taxon>Bacteria</taxon>
        <taxon>Bacillati</taxon>
        <taxon>Bacillota</taxon>
        <taxon>Tissierellia</taxon>
        <taxon>Tissierellales</taxon>
        <taxon>Sporanaerobacteraceae</taxon>
        <taxon>Sporanaerobacter</taxon>
    </lineage>
</organism>
<comment type="subcellular location">
    <subcellularLocation>
        <location evidence="1">Cell membrane</location>
        <topology evidence="1">Multi-pass membrane protein</topology>
    </subcellularLocation>
</comment>
<feature type="transmembrane region" description="Helical" evidence="7">
    <location>
        <begin position="261"/>
        <end position="278"/>
    </location>
</feature>
<evidence type="ECO:0000313" key="10">
    <source>
        <dbReference type="Proteomes" id="UP000184389"/>
    </source>
</evidence>
<keyword evidence="4 7" id="KW-0812">Transmembrane</keyword>
<evidence type="ECO:0000259" key="8">
    <source>
        <dbReference type="PROSITE" id="PS50850"/>
    </source>
</evidence>
<accession>A0A1M5ZAM6</accession>
<feature type="transmembrane region" description="Helical" evidence="7">
    <location>
        <begin position="44"/>
        <end position="64"/>
    </location>
</feature>
<dbReference type="STRING" id="1123281.SAMN02745180_02910"/>
<dbReference type="CDD" id="cd06173">
    <property type="entry name" value="MFS_MefA_like"/>
    <property type="match status" value="1"/>
</dbReference>
<evidence type="ECO:0000256" key="1">
    <source>
        <dbReference type="ARBA" id="ARBA00004651"/>
    </source>
</evidence>
<feature type="transmembrane region" description="Helical" evidence="7">
    <location>
        <begin position="222"/>
        <end position="241"/>
    </location>
</feature>
<evidence type="ECO:0000256" key="2">
    <source>
        <dbReference type="ARBA" id="ARBA00022448"/>
    </source>
</evidence>
<dbReference type="GO" id="GO:0005886">
    <property type="term" value="C:plasma membrane"/>
    <property type="evidence" value="ECO:0007669"/>
    <property type="project" value="UniProtKB-SubCell"/>
</dbReference>
<dbReference type="Gene3D" id="1.20.1250.20">
    <property type="entry name" value="MFS general substrate transporter like domains"/>
    <property type="match status" value="1"/>
</dbReference>
<proteinExistence type="predicted"/>